<evidence type="ECO:0000256" key="2">
    <source>
        <dbReference type="ARBA" id="ARBA00022679"/>
    </source>
</evidence>
<dbReference type="NCBIfam" id="TIGR03534">
    <property type="entry name" value="RF_mod_PrmC"/>
    <property type="match status" value="1"/>
</dbReference>
<gene>
    <name evidence="6" type="primary">prmC</name>
    <name evidence="6" type="ORF">CRD60_07440</name>
</gene>
<dbReference type="Gene3D" id="3.40.50.150">
    <property type="entry name" value="Vaccinia Virus protein VP39"/>
    <property type="match status" value="1"/>
</dbReference>
<dbReference type="InterPro" id="IPR002052">
    <property type="entry name" value="DNA_methylase_N6_adenine_CS"/>
</dbReference>
<dbReference type="AlphaFoldDB" id="A0A366K6F9"/>
<name>A0A366K6F9_9BIFI</name>
<dbReference type="SUPFAM" id="SSF53335">
    <property type="entry name" value="S-adenosyl-L-methionine-dependent methyltransferases"/>
    <property type="match status" value="1"/>
</dbReference>
<protein>
    <submittedName>
        <fullName evidence="6">Protein-(Glutamine-N5) methyltransferase, release factor-specific</fullName>
    </submittedName>
</protein>
<comment type="caution">
    <text evidence="6">The sequence shown here is derived from an EMBL/GenBank/DDBJ whole genome shotgun (WGS) entry which is preliminary data.</text>
</comment>
<dbReference type="Proteomes" id="UP000252530">
    <property type="component" value="Unassembled WGS sequence"/>
</dbReference>
<dbReference type="Gene3D" id="1.10.8.10">
    <property type="entry name" value="DNA helicase RuvA subunit, C-terminal domain"/>
    <property type="match status" value="1"/>
</dbReference>
<dbReference type="CDD" id="cd02440">
    <property type="entry name" value="AdoMet_MTases"/>
    <property type="match status" value="1"/>
</dbReference>
<feature type="region of interest" description="Disordered" evidence="4">
    <location>
        <begin position="21"/>
        <end position="45"/>
    </location>
</feature>
<evidence type="ECO:0000256" key="4">
    <source>
        <dbReference type="SAM" id="MobiDB-lite"/>
    </source>
</evidence>
<evidence type="ECO:0000313" key="7">
    <source>
        <dbReference type="Proteomes" id="UP000252530"/>
    </source>
</evidence>
<dbReference type="Pfam" id="PF17827">
    <property type="entry name" value="PrmC_N"/>
    <property type="match status" value="1"/>
</dbReference>
<keyword evidence="1 6" id="KW-0489">Methyltransferase</keyword>
<evidence type="ECO:0000259" key="5">
    <source>
        <dbReference type="Pfam" id="PF17827"/>
    </source>
</evidence>
<accession>A0A366K6F9</accession>
<sequence length="296" mass="32125">MAHAYGVDLSDIRKFMVMGESLSTSPEPESPAAVSTEISGAPRQTEPPYPGFDSHLVFQSFRESLKRRANREPLQYILGQAPFRFLDLQVGPGVFIPRPETEAVVQAAIDWLDEHGLSSHRIVDLCAGSGAIGLSLVTEVRGAEVWAVEQSDEAYSWAAKNRESVLKEDIAAGYNYHLVKGDATSTTFLNELDGTIDLVVSNPPYVPENQIPEQAEVRDYDPDLSLYGGSVDGLRIPQKLVVRAASLLRAGGALVMEHDISQGKALVDFALNHGFASASTGMDLTGRPRYLLAELG</sequence>
<dbReference type="NCBIfam" id="TIGR00536">
    <property type="entry name" value="hemK_fam"/>
    <property type="match status" value="1"/>
</dbReference>
<dbReference type="GO" id="GO:0008276">
    <property type="term" value="F:protein methyltransferase activity"/>
    <property type="evidence" value="ECO:0007669"/>
    <property type="project" value="InterPro"/>
</dbReference>
<dbReference type="GO" id="GO:0003676">
    <property type="term" value="F:nucleic acid binding"/>
    <property type="evidence" value="ECO:0007669"/>
    <property type="project" value="InterPro"/>
</dbReference>
<evidence type="ECO:0000256" key="1">
    <source>
        <dbReference type="ARBA" id="ARBA00022603"/>
    </source>
</evidence>
<dbReference type="PROSITE" id="PS00092">
    <property type="entry name" value="N6_MTASE"/>
    <property type="match status" value="1"/>
</dbReference>
<dbReference type="Pfam" id="PF03602">
    <property type="entry name" value="Cons_hypoth95"/>
    <property type="match status" value="1"/>
</dbReference>
<proteinExistence type="predicted"/>
<evidence type="ECO:0000313" key="6">
    <source>
        <dbReference type="EMBL" id="RBP97326.1"/>
    </source>
</evidence>
<reference evidence="6 7" key="1">
    <citation type="submission" date="2017-10" db="EMBL/GenBank/DDBJ databases">
        <title>Bifidobacterium xylocopum sp. nov. and Bifidobacterium aemilianum sp. nov., from the carpenter bee (Xylocopa violacea) digestive tract.</title>
        <authorList>
            <person name="Alberoni D."/>
            <person name="Baffoni L."/>
            <person name="Di Gioia D."/>
            <person name="Gaggia F."/>
            <person name="Biavati B."/>
        </authorList>
    </citation>
    <scope>NUCLEOTIDE SEQUENCE [LARGE SCALE GENOMIC DNA]</scope>
    <source>
        <strain evidence="6 7">XV10</strain>
    </source>
</reference>
<dbReference type="PANTHER" id="PTHR18895">
    <property type="entry name" value="HEMK METHYLTRANSFERASE"/>
    <property type="match status" value="1"/>
</dbReference>
<dbReference type="InterPro" id="IPR040758">
    <property type="entry name" value="PrmC_N"/>
</dbReference>
<keyword evidence="7" id="KW-1185">Reference proteome</keyword>
<organism evidence="6 7">
    <name type="scientific">Bifidobacterium aemilianum</name>
    <dbReference type="NCBI Taxonomy" id="2493120"/>
    <lineage>
        <taxon>Bacteria</taxon>
        <taxon>Bacillati</taxon>
        <taxon>Actinomycetota</taxon>
        <taxon>Actinomycetes</taxon>
        <taxon>Bifidobacteriales</taxon>
        <taxon>Bifidobacteriaceae</taxon>
        <taxon>Bifidobacterium</taxon>
    </lineage>
</organism>
<keyword evidence="2 6" id="KW-0808">Transferase</keyword>
<dbReference type="InterPro" id="IPR019874">
    <property type="entry name" value="RF_methyltr_PrmC"/>
</dbReference>
<feature type="compositionally biased region" description="Low complexity" evidence="4">
    <location>
        <begin position="21"/>
        <end position="37"/>
    </location>
</feature>
<dbReference type="InterPro" id="IPR004556">
    <property type="entry name" value="HemK-like"/>
</dbReference>
<dbReference type="EMBL" id="PDCG01000009">
    <property type="protein sequence ID" value="RBP97326.1"/>
    <property type="molecule type" value="Genomic_DNA"/>
</dbReference>
<dbReference type="InterPro" id="IPR029063">
    <property type="entry name" value="SAM-dependent_MTases_sf"/>
</dbReference>
<dbReference type="PANTHER" id="PTHR18895:SF74">
    <property type="entry name" value="MTRF1L RELEASE FACTOR GLUTAMINE METHYLTRANSFERASE"/>
    <property type="match status" value="1"/>
</dbReference>
<keyword evidence="3" id="KW-0949">S-adenosyl-L-methionine</keyword>
<feature type="domain" description="Release factor glutamine methyltransferase N-terminal" evidence="5">
    <location>
        <begin position="58"/>
        <end position="79"/>
    </location>
</feature>
<evidence type="ECO:0000256" key="3">
    <source>
        <dbReference type="ARBA" id="ARBA00022691"/>
    </source>
</evidence>
<dbReference type="GO" id="GO:0032259">
    <property type="term" value="P:methylation"/>
    <property type="evidence" value="ECO:0007669"/>
    <property type="project" value="UniProtKB-KW"/>
</dbReference>
<dbReference type="InterPro" id="IPR050320">
    <property type="entry name" value="N5-glutamine_MTase"/>
</dbReference>